<organism evidence="2 3">
    <name type="scientific">Corynespora cassiicola Philippines</name>
    <dbReference type="NCBI Taxonomy" id="1448308"/>
    <lineage>
        <taxon>Eukaryota</taxon>
        <taxon>Fungi</taxon>
        <taxon>Dikarya</taxon>
        <taxon>Ascomycota</taxon>
        <taxon>Pezizomycotina</taxon>
        <taxon>Dothideomycetes</taxon>
        <taxon>Pleosporomycetidae</taxon>
        <taxon>Pleosporales</taxon>
        <taxon>Corynesporascaceae</taxon>
        <taxon>Corynespora</taxon>
    </lineage>
</organism>
<sequence length="99" mass="11133">MTTLIALCGLFPLHIDRVLCLSTWPGLSSALAGRYNHPFSTYPTRCHCFVCQPLHPCFCGPLPPPGYRLYRALPSAHIKVDHLFHQTGLQTRSVWDLDS</sequence>
<evidence type="ECO:0000313" key="3">
    <source>
        <dbReference type="Proteomes" id="UP000240883"/>
    </source>
</evidence>
<keyword evidence="3" id="KW-1185">Reference proteome</keyword>
<keyword evidence="1" id="KW-0732">Signal</keyword>
<feature type="signal peptide" evidence="1">
    <location>
        <begin position="1"/>
        <end position="20"/>
    </location>
</feature>
<evidence type="ECO:0000313" key="2">
    <source>
        <dbReference type="EMBL" id="PSN62860.1"/>
    </source>
</evidence>
<dbReference type="EMBL" id="KZ678141">
    <property type="protein sequence ID" value="PSN62860.1"/>
    <property type="molecule type" value="Genomic_DNA"/>
</dbReference>
<proteinExistence type="predicted"/>
<protein>
    <recommendedName>
        <fullName evidence="4">Secreted protein</fullName>
    </recommendedName>
</protein>
<evidence type="ECO:0000256" key="1">
    <source>
        <dbReference type="SAM" id="SignalP"/>
    </source>
</evidence>
<accession>A0A2T2NBX3</accession>
<dbReference type="Proteomes" id="UP000240883">
    <property type="component" value="Unassembled WGS sequence"/>
</dbReference>
<feature type="chain" id="PRO_5015468840" description="Secreted protein" evidence="1">
    <location>
        <begin position="21"/>
        <end position="99"/>
    </location>
</feature>
<evidence type="ECO:0008006" key="4">
    <source>
        <dbReference type="Google" id="ProtNLM"/>
    </source>
</evidence>
<name>A0A2T2NBX3_CORCC</name>
<reference evidence="2 3" key="1">
    <citation type="journal article" date="2018" name="Front. Microbiol.">
        <title>Genome-Wide Analysis of Corynespora cassiicola Leaf Fall Disease Putative Effectors.</title>
        <authorList>
            <person name="Lopez D."/>
            <person name="Ribeiro S."/>
            <person name="Label P."/>
            <person name="Fumanal B."/>
            <person name="Venisse J.S."/>
            <person name="Kohler A."/>
            <person name="de Oliveira R.R."/>
            <person name="Labutti K."/>
            <person name="Lipzen A."/>
            <person name="Lail K."/>
            <person name="Bauer D."/>
            <person name="Ohm R.A."/>
            <person name="Barry K.W."/>
            <person name="Spatafora J."/>
            <person name="Grigoriev I.V."/>
            <person name="Martin F.M."/>
            <person name="Pujade-Renaud V."/>
        </authorList>
    </citation>
    <scope>NUCLEOTIDE SEQUENCE [LARGE SCALE GENOMIC DNA]</scope>
    <source>
        <strain evidence="2 3">Philippines</strain>
    </source>
</reference>
<gene>
    <name evidence="2" type="ORF">BS50DRAFT_131181</name>
</gene>
<dbReference type="AlphaFoldDB" id="A0A2T2NBX3"/>